<dbReference type="EMBL" id="FNNC01000006">
    <property type="protein sequence ID" value="SDW88246.1"/>
    <property type="molecule type" value="Genomic_DNA"/>
</dbReference>
<reference evidence="2 3" key="1">
    <citation type="submission" date="2016-10" db="EMBL/GenBank/DDBJ databases">
        <authorList>
            <person name="de Groot N.N."/>
        </authorList>
    </citation>
    <scope>NUCLEOTIDE SEQUENCE [LARGE SCALE GENOMIC DNA]</scope>
    <source>
        <strain evidence="2 3">DSM 23126</strain>
    </source>
</reference>
<proteinExistence type="predicted"/>
<name>A0A1H2X667_9BACI</name>
<dbReference type="PANTHER" id="PTHR42951:SF17">
    <property type="entry name" value="METALLO-BETA-LACTAMASE DOMAIN-CONTAINING PROTEIN"/>
    <property type="match status" value="1"/>
</dbReference>
<dbReference type="STRING" id="1122204.SAMN05421781_2666"/>
<dbReference type="Pfam" id="PF00753">
    <property type="entry name" value="Lactamase_B"/>
    <property type="match status" value="1"/>
</dbReference>
<sequence>MVKVSQVSENIIKVHMKVGITISAWVVKHENGSIIIDTGIRPMAPRILKEAARFGRVQMILLTHGHPDHVGGLAYIQDKVNAPVYIHGLEIPYITGEKPYPNRKKPTDYTKGFSVKQLPGDSRGVFHSMMGIDPYFTPGHSPGHTAYYHKQDDVLIAGDMITSKNGRIGPPMKQFTANMDRAMRSTKTIQKVAPGKLSICHGEDLEYSQHLYSTFVNEYQSKV</sequence>
<protein>
    <submittedName>
        <fullName evidence="2">Glyoxylase, beta-lactamase superfamily II</fullName>
    </submittedName>
</protein>
<dbReference type="SMART" id="SM00849">
    <property type="entry name" value="Lactamase_B"/>
    <property type="match status" value="1"/>
</dbReference>
<dbReference type="Gene3D" id="3.60.15.10">
    <property type="entry name" value="Ribonuclease Z/Hydroxyacylglutathione hydrolase-like"/>
    <property type="match status" value="1"/>
</dbReference>
<evidence type="ECO:0000259" key="1">
    <source>
        <dbReference type="SMART" id="SM00849"/>
    </source>
</evidence>
<dbReference type="Proteomes" id="UP000199488">
    <property type="component" value="Unassembled WGS sequence"/>
</dbReference>
<feature type="domain" description="Metallo-beta-lactamase" evidence="1">
    <location>
        <begin position="21"/>
        <end position="196"/>
    </location>
</feature>
<dbReference type="CDD" id="cd07721">
    <property type="entry name" value="yflN-like_MBL-fold"/>
    <property type="match status" value="1"/>
</dbReference>
<dbReference type="InterPro" id="IPR001279">
    <property type="entry name" value="Metallo-B-lactamas"/>
</dbReference>
<evidence type="ECO:0000313" key="3">
    <source>
        <dbReference type="Proteomes" id="UP000199488"/>
    </source>
</evidence>
<evidence type="ECO:0000313" key="2">
    <source>
        <dbReference type="EMBL" id="SDW88246.1"/>
    </source>
</evidence>
<dbReference type="RefSeq" id="WP_091616061.1">
    <property type="nucleotide sequence ID" value="NZ_FNNC01000006.1"/>
</dbReference>
<keyword evidence="3" id="KW-1185">Reference proteome</keyword>
<gene>
    <name evidence="2" type="ORF">SAMN05421781_2666</name>
</gene>
<accession>A0A1H2X667</accession>
<dbReference type="PANTHER" id="PTHR42951">
    <property type="entry name" value="METALLO-BETA-LACTAMASE DOMAIN-CONTAINING"/>
    <property type="match status" value="1"/>
</dbReference>
<dbReference type="InterPro" id="IPR036866">
    <property type="entry name" value="RibonucZ/Hydroxyglut_hydro"/>
</dbReference>
<dbReference type="InterPro" id="IPR050855">
    <property type="entry name" value="NDM-1-like"/>
</dbReference>
<dbReference type="SUPFAM" id="SSF56281">
    <property type="entry name" value="Metallo-hydrolase/oxidoreductase"/>
    <property type="match status" value="1"/>
</dbReference>
<organism evidence="2 3">
    <name type="scientific">Marinococcus luteus</name>
    <dbReference type="NCBI Taxonomy" id="1122204"/>
    <lineage>
        <taxon>Bacteria</taxon>
        <taxon>Bacillati</taxon>
        <taxon>Bacillota</taxon>
        <taxon>Bacilli</taxon>
        <taxon>Bacillales</taxon>
        <taxon>Bacillaceae</taxon>
        <taxon>Marinococcus</taxon>
    </lineage>
</organism>
<dbReference type="AlphaFoldDB" id="A0A1H2X667"/>
<dbReference type="OrthoDB" id="9802248at2"/>